<gene>
    <name evidence="3" type="primary">LOC107019220</name>
</gene>
<dbReference type="RefSeq" id="XP_015075263.1">
    <property type="nucleotide sequence ID" value="XM_015219777.1"/>
</dbReference>
<reference evidence="3" key="2">
    <citation type="submission" date="2025-08" db="UniProtKB">
        <authorList>
            <consortium name="RefSeq"/>
        </authorList>
    </citation>
    <scope>IDENTIFICATION</scope>
</reference>
<dbReference type="PANTHER" id="PTHR31639">
    <property type="entry name" value="F-BOX PROTEIN-LIKE"/>
    <property type="match status" value="1"/>
</dbReference>
<evidence type="ECO:0000313" key="2">
    <source>
        <dbReference type="Proteomes" id="UP000694930"/>
    </source>
</evidence>
<keyword evidence="2" id="KW-1185">Reference proteome</keyword>
<accession>A0ABM1GSI8</accession>
<name>A0ABM1GSI8_SOLPN</name>
<dbReference type="PANTHER" id="PTHR31639:SF225">
    <property type="entry name" value="F-BOX DOMAIN-CONTAINING PROTEIN"/>
    <property type="match status" value="1"/>
</dbReference>
<dbReference type="SUPFAM" id="SSF52047">
    <property type="entry name" value="RNI-like"/>
    <property type="match status" value="1"/>
</dbReference>
<dbReference type="InterPro" id="IPR001810">
    <property type="entry name" value="F-box_dom"/>
</dbReference>
<sequence length="290" mass="33343">MPPEEQRLRLPSPDRLSNLPIHLIDDILSRLSFRDVVRTSTLSVDWQYTCRRFPEVKFDQTVWETQGDLASPTIGFIPILDCFFMFHIGTTLKVTLDIASLKYEPKELVLEEKYGFDNIFSSIPALEYFSWDHFEVDIGSTEFIPTRLPSVLNCLKRLFISWITLGEFFELSFALCMIRSSPNLEEIEIQGCILNDGNYFESVPQEVVDEIPASFSDITFNNLRTVKFYDVLLEEGEMQLIKVLLANSPALVKLEIKPSQMETDKSLKVLAEITKFQQTSSKAEVVYLVD</sequence>
<dbReference type="GeneID" id="107019220"/>
<protein>
    <submittedName>
        <fullName evidence="3">F-box/FBD/LRR-repeat protein At1g13570-like</fullName>
    </submittedName>
</protein>
<dbReference type="InterPro" id="IPR036047">
    <property type="entry name" value="F-box-like_dom_sf"/>
</dbReference>
<dbReference type="Proteomes" id="UP000694930">
    <property type="component" value="Chromosome 5"/>
</dbReference>
<feature type="domain" description="F-box" evidence="1">
    <location>
        <begin position="13"/>
        <end position="66"/>
    </location>
</feature>
<organism evidence="2 3">
    <name type="scientific">Solanum pennellii</name>
    <name type="common">Tomato</name>
    <name type="synonym">Lycopersicon pennellii</name>
    <dbReference type="NCBI Taxonomy" id="28526"/>
    <lineage>
        <taxon>Eukaryota</taxon>
        <taxon>Viridiplantae</taxon>
        <taxon>Streptophyta</taxon>
        <taxon>Embryophyta</taxon>
        <taxon>Tracheophyta</taxon>
        <taxon>Spermatophyta</taxon>
        <taxon>Magnoliopsida</taxon>
        <taxon>eudicotyledons</taxon>
        <taxon>Gunneridae</taxon>
        <taxon>Pentapetalae</taxon>
        <taxon>asterids</taxon>
        <taxon>lamiids</taxon>
        <taxon>Solanales</taxon>
        <taxon>Solanaceae</taxon>
        <taxon>Solanoideae</taxon>
        <taxon>Solaneae</taxon>
        <taxon>Solanum</taxon>
        <taxon>Solanum subgen. Lycopersicon</taxon>
    </lineage>
</organism>
<reference evidence="2" key="1">
    <citation type="journal article" date="2014" name="Nat. Genet.">
        <title>The genome of the stress-tolerant wild tomato species Solanum pennellii.</title>
        <authorList>
            <person name="Bolger A."/>
            <person name="Scossa F."/>
            <person name="Bolger M.E."/>
            <person name="Lanz C."/>
            <person name="Maumus F."/>
            <person name="Tohge T."/>
            <person name="Quesneville H."/>
            <person name="Alseekh S."/>
            <person name="Sorensen I."/>
            <person name="Lichtenstein G."/>
            <person name="Fich E.A."/>
            <person name="Conte M."/>
            <person name="Keller H."/>
            <person name="Schneeberger K."/>
            <person name="Schwacke R."/>
            <person name="Ofner I."/>
            <person name="Vrebalov J."/>
            <person name="Xu Y."/>
            <person name="Osorio S."/>
            <person name="Aflitos S.A."/>
            <person name="Schijlen E."/>
            <person name="Jimenez-Gomez J.M."/>
            <person name="Ryngajllo M."/>
            <person name="Kimura S."/>
            <person name="Kumar R."/>
            <person name="Koenig D."/>
            <person name="Headland L.R."/>
            <person name="Maloof J.N."/>
            <person name="Sinha N."/>
            <person name="van Ham R.C."/>
            <person name="Lankhorst R.K."/>
            <person name="Mao L."/>
            <person name="Vogel A."/>
            <person name="Arsova B."/>
            <person name="Panstruga R."/>
            <person name="Fei Z."/>
            <person name="Rose J.K."/>
            <person name="Zamir D."/>
            <person name="Carrari F."/>
            <person name="Giovannoni J.J."/>
            <person name="Weigel D."/>
            <person name="Usadel B."/>
            <person name="Fernie A.R."/>
        </authorList>
    </citation>
    <scope>NUCLEOTIDE SEQUENCE [LARGE SCALE GENOMIC DNA]</scope>
    <source>
        <strain evidence="2">cv. LA0716</strain>
    </source>
</reference>
<dbReference type="SUPFAM" id="SSF81383">
    <property type="entry name" value="F-box domain"/>
    <property type="match status" value="1"/>
</dbReference>
<proteinExistence type="predicted"/>
<dbReference type="Pfam" id="PF00646">
    <property type="entry name" value="F-box"/>
    <property type="match status" value="1"/>
</dbReference>
<evidence type="ECO:0000259" key="1">
    <source>
        <dbReference type="PROSITE" id="PS50181"/>
    </source>
</evidence>
<evidence type="ECO:0000313" key="3">
    <source>
        <dbReference type="RefSeq" id="XP_015075263.1"/>
    </source>
</evidence>
<dbReference type="PROSITE" id="PS50181">
    <property type="entry name" value="FBOX"/>
    <property type="match status" value="1"/>
</dbReference>